<protein>
    <recommendedName>
        <fullName evidence="2">Amidohydrolase 3 domain-containing protein</fullName>
    </recommendedName>
</protein>
<evidence type="ECO:0000259" key="2">
    <source>
        <dbReference type="Pfam" id="PF07969"/>
    </source>
</evidence>
<dbReference type="GO" id="GO:0006046">
    <property type="term" value="P:N-acetylglucosamine catabolic process"/>
    <property type="evidence" value="ECO:0007669"/>
    <property type="project" value="TreeGrafter"/>
</dbReference>
<accession>A0A2C5ZGF3</accession>
<evidence type="ECO:0000313" key="4">
    <source>
        <dbReference type="Proteomes" id="UP000224854"/>
    </source>
</evidence>
<dbReference type="AlphaFoldDB" id="A0A2C5ZGF3"/>
<dbReference type="SUPFAM" id="SSF51556">
    <property type="entry name" value="Metallo-dependent hydrolases"/>
    <property type="match status" value="1"/>
</dbReference>
<dbReference type="PANTHER" id="PTHR11113">
    <property type="entry name" value="N-ACETYLGLUCOSAMINE-6-PHOSPHATE DEACETYLASE"/>
    <property type="match status" value="1"/>
</dbReference>
<evidence type="ECO:0000313" key="3">
    <source>
        <dbReference type="EMBL" id="PHH78514.1"/>
    </source>
</evidence>
<dbReference type="InterPro" id="IPR011059">
    <property type="entry name" value="Metal-dep_hydrolase_composite"/>
</dbReference>
<dbReference type="Proteomes" id="UP000224854">
    <property type="component" value="Unassembled WGS sequence"/>
</dbReference>
<gene>
    <name evidence="3" type="ORF">CDD82_3023</name>
</gene>
<organism evidence="3 4">
    <name type="scientific">Ophiocordyceps australis</name>
    <dbReference type="NCBI Taxonomy" id="1399860"/>
    <lineage>
        <taxon>Eukaryota</taxon>
        <taxon>Fungi</taxon>
        <taxon>Dikarya</taxon>
        <taxon>Ascomycota</taxon>
        <taxon>Pezizomycotina</taxon>
        <taxon>Sordariomycetes</taxon>
        <taxon>Hypocreomycetidae</taxon>
        <taxon>Hypocreales</taxon>
        <taxon>Ophiocordycipitaceae</taxon>
        <taxon>Ophiocordyceps</taxon>
    </lineage>
</organism>
<comment type="caution">
    <text evidence="3">The sequence shown here is derived from an EMBL/GenBank/DDBJ whole genome shotgun (WGS) entry which is preliminary data.</text>
</comment>
<dbReference type="Gene3D" id="3.20.20.140">
    <property type="entry name" value="Metal-dependent hydrolases"/>
    <property type="match status" value="2"/>
</dbReference>
<dbReference type="EMBL" id="NJEU01000221">
    <property type="protein sequence ID" value="PHH78514.1"/>
    <property type="molecule type" value="Genomic_DNA"/>
</dbReference>
<dbReference type="SUPFAM" id="SSF51338">
    <property type="entry name" value="Composite domain of metallo-dependent hydrolases"/>
    <property type="match status" value="1"/>
</dbReference>
<dbReference type="PANTHER" id="PTHR11113:SF14">
    <property type="entry name" value="N-ACETYLGLUCOSAMINE-6-PHOSPHATE DEACETYLASE"/>
    <property type="match status" value="1"/>
</dbReference>
<dbReference type="GO" id="GO:0008448">
    <property type="term" value="F:N-acetylglucosamine-6-phosphate deacetylase activity"/>
    <property type="evidence" value="ECO:0007669"/>
    <property type="project" value="TreeGrafter"/>
</dbReference>
<dbReference type="OrthoDB" id="10258955at2759"/>
<dbReference type="Pfam" id="PF07969">
    <property type="entry name" value="Amidohydro_3"/>
    <property type="match status" value="1"/>
</dbReference>
<proteinExistence type="predicted"/>
<reference evidence="3 4" key="1">
    <citation type="submission" date="2017-06" db="EMBL/GenBank/DDBJ databases">
        <title>Ant-infecting Ophiocordyceps genomes reveal a high diversity of potential behavioral manipulation genes and a possible major role for enterotoxins.</title>
        <authorList>
            <person name="De Bekker C."/>
            <person name="Evans H.C."/>
            <person name="Brachmann A."/>
            <person name="Hughes D.P."/>
        </authorList>
    </citation>
    <scope>NUCLEOTIDE SEQUENCE [LARGE SCALE GENOMIC DNA]</scope>
    <source>
        <strain evidence="3 4">1348a</strain>
    </source>
</reference>
<keyword evidence="4" id="KW-1185">Reference proteome</keyword>
<evidence type="ECO:0000256" key="1">
    <source>
        <dbReference type="ARBA" id="ARBA00022801"/>
    </source>
</evidence>
<dbReference type="InterPro" id="IPR032466">
    <property type="entry name" value="Metal_Hydrolase"/>
</dbReference>
<dbReference type="InterPro" id="IPR013108">
    <property type="entry name" value="Amidohydro_3"/>
</dbReference>
<sequence>MEGKSQAAAPAVRLRARNPIRRSRSLKLLGLSLLAIIALAQWHQIWHSSHGKAPNLSRQQLKRDLATCKELRVKPKDPRGAGRQQSERYAGWKPTLIRNATVWTGEPRLGTSDNDGRQGRGWEWVRANVWLERGLITRVDVRDGQDDHDDGNDDNAGLPQDVVVFNAHGRQLTAGIVDMHSHAGVASLPQVQGNDDSNEMSDNITPWARSLDSFMPLDPQLKIIKSGGVTTSLILPGSANNIGGEAYVVKHAIGHADGRPELSAADMLADPTHSWRYIKMACGENAKRVYGSQGKRPVSRMGESFDFRHGFEQARSLVQRQNDWCAKAEKKLKAVDDYLPRDLAWETLAAVLRGQVLVNTHCYTVPDLEAMVDHSNEFEFAIRAFHHAHQTFLVPELLNRTWGGRPPSSALFADSMYYKMEAYIGTPHAGKILYDAGLTPVYVSDNPVLNAQHVVFEAAKAYRYGLPYHAALASVTSAPAQELGLGQRLGKIKPGFDADVVVWDSDPLSVGATPVQVWIDGRAQFEDPFLLHKPNHGPIQPDESLQHIDHEPVEAKHVVFTGVQKVLLDQDYDAETVFEQTPGKTFTAVVMDGKLSCIGVCTAQVQAATAAGASTTQLRNGYVTHSFTGVAGLLGLNDIDAETSTENGNNEKFTRAVDALQLGGKKLHAGARYGVTRAISAPKLNDGSTHHGTSVGFVTTAKTSLDEGAVFAQDVAVHYTLDLAVRPEKSYSDVFGELRRKLLAAASSKDKDAPKDAQDTTHDAFSEAAYLSKVVKGEMVLALTIHSADGIATALAIKHQVDAVLSKSPSQSHVRMAIIGGAEAHLVASHLAAANVGVILTPPRPYKTRWDMRRALPGAPLTNGTVADWLADAGVTVALGVAEDYMVRHLGLDAGITWRNGNGRWDEKSALDLVSGNVHAILGVEAPRQGHFVVSEASPLETWSRIIAVGSGAGSVALYGTG</sequence>
<keyword evidence="1" id="KW-0378">Hydrolase</keyword>
<name>A0A2C5ZGF3_9HYPO</name>
<feature type="domain" description="Amidohydrolase 3" evidence="2">
    <location>
        <begin position="466"/>
        <end position="522"/>
    </location>
</feature>